<evidence type="ECO:0000313" key="3">
    <source>
        <dbReference type="EMBL" id="TYG64935.1"/>
    </source>
</evidence>
<name>A0A5D2C9C4_GOSDA</name>
<evidence type="ECO:0000259" key="2">
    <source>
        <dbReference type="Pfam" id="PF13966"/>
    </source>
</evidence>
<dbReference type="Pfam" id="PF13966">
    <property type="entry name" value="zf-RVT"/>
    <property type="match status" value="1"/>
</dbReference>
<dbReference type="PANTHER" id="PTHR33116">
    <property type="entry name" value="REVERSE TRANSCRIPTASE ZINC-BINDING DOMAIN-CONTAINING PROTEIN-RELATED-RELATED"/>
    <property type="match status" value="1"/>
</dbReference>
<dbReference type="AlphaFoldDB" id="A0A5D2C9C4"/>
<sequence>MAFNYTYTKILFTSLNVPVAVVQDIANCSQLSHCIDLGRYLSLPLHFGRVTKYTYAHLLDKVKKCLASWKANQLSLARKAVLDLDRLNRNFLWGSSFEKKKVPLVKWETVCQEKSNGGMGIHRSASMNTTLLAKLGWELENGDSALWAHVLRSKYLNGENFLNSKPKLNSSHRSIQSSKALVRKGCVRLIGDGAATSFWCDRWLVNGSIMENFEVVVSLEFHHLTVKDVVMDTSERNPNFWTASLYGNFSVSFAYELLMFNAPVNGFWMKIWKLDVPHRIRFFLWLVTHDHLLTKAMCVRRNITGDATCPRCGCHEETPLHSHHLRGGRLVRFNSCNLTEWLRANCSNKSFLVENSVAWSQYFAFTCWLIWWWRNKTMFVADFMWPGNASHLIATSIGNFNSHKVNLQHRVNSLIAWSRLPLGFVKMNLRYGHITKTELYAIYNGLCLAWEHGIRNLVIESNSLVAINKILIPLQHDPFSLVIQNCKELFQCNWTCTLVHIYREANMCADFFCDLGILRAF</sequence>
<dbReference type="PANTHER" id="PTHR33116:SF78">
    <property type="entry name" value="OS12G0587133 PROTEIN"/>
    <property type="match status" value="1"/>
</dbReference>
<dbReference type="InterPro" id="IPR012337">
    <property type="entry name" value="RNaseH-like_sf"/>
</dbReference>
<dbReference type="EMBL" id="CM017706">
    <property type="protein sequence ID" value="TYG64935.1"/>
    <property type="molecule type" value="Genomic_DNA"/>
</dbReference>
<dbReference type="GO" id="GO:0003676">
    <property type="term" value="F:nucleic acid binding"/>
    <property type="evidence" value="ECO:0007669"/>
    <property type="project" value="InterPro"/>
</dbReference>
<reference evidence="3 4" key="1">
    <citation type="submission" date="2019-06" db="EMBL/GenBank/DDBJ databases">
        <title>WGS assembly of Gossypium darwinii.</title>
        <authorList>
            <person name="Chen Z.J."/>
            <person name="Sreedasyam A."/>
            <person name="Ando A."/>
            <person name="Song Q."/>
            <person name="De L."/>
            <person name="Hulse-Kemp A."/>
            <person name="Ding M."/>
            <person name="Ye W."/>
            <person name="Kirkbride R."/>
            <person name="Jenkins J."/>
            <person name="Plott C."/>
            <person name="Lovell J."/>
            <person name="Lin Y.-M."/>
            <person name="Vaughn R."/>
            <person name="Liu B."/>
            <person name="Li W."/>
            <person name="Simpson S."/>
            <person name="Scheffler B."/>
            <person name="Saski C."/>
            <person name="Grover C."/>
            <person name="Hu G."/>
            <person name="Conover J."/>
            <person name="Carlson J."/>
            <person name="Shu S."/>
            <person name="Boston L."/>
            <person name="Williams M."/>
            <person name="Peterson D."/>
            <person name="Mcgee K."/>
            <person name="Jones D."/>
            <person name="Wendel J."/>
            <person name="Stelly D."/>
            <person name="Grimwood J."/>
            <person name="Schmutz J."/>
        </authorList>
    </citation>
    <scope>NUCLEOTIDE SEQUENCE [LARGE SCALE GENOMIC DNA]</scope>
    <source>
        <strain evidence="3">1808015.09</strain>
    </source>
</reference>
<dbReference type="InterPro" id="IPR036397">
    <property type="entry name" value="RNaseH_sf"/>
</dbReference>
<accession>A0A5D2C9C4</accession>
<evidence type="ECO:0000259" key="1">
    <source>
        <dbReference type="Pfam" id="PF13456"/>
    </source>
</evidence>
<dbReference type="Pfam" id="PF13456">
    <property type="entry name" value="RVT_3"/>
    <property type="match status" value="1"/>
</dbReference>
<feature type="domain" description="Reverse transcriptase zinc-binding" evidence="2">
    <location>
        <begin position="249"/>
        <end position="321"/>
    </location>
</feature>
<feature type="domain" description="RNase H type-1" evidence="1">
    <location>
        <begin position="434"/>
        <end position="513"/>
    </location>
</feature>
<protein>
    <recommendedName>
        <fullName evidence="5">RNase H type-1 domain-containing protein</fullName>
    </recommendedName>
</protein>
<dbReference type="Gene3D" id="3.30.420.10">
    <property type="entry name" value="Ribonuclease H-like superfamily/Ribonuclease H"/>
    <property type="match status" value="1"/>
</dbReference>
<gene>
    <name evidence="3" type="ORF">ES288_D06G145500v1</name>
</gene>
<dbReference type="InterPro" id="IPR026960">
    <property type="entry name" value="RVT-Znf"/>
</dbReference>
<dbReference type="Proteomes" id="UP000323506">
    <property type="component" value="Chromosome D06"/>
</dbReference>
<proteinExistence type="predicted"/>
<dbReference type="CDD" id="cd06222">
    <property type="entry name" value="RNase_H_like"/>
    <property type="match status" value="1"/>
</dbReference>
<organism evidence="3 4">
    <name type="scientific">Gossypium darwinii</name>
    <name type="common">Darwin's cotton</name>
    <name type="synonym">Gossypium barbadense var. darwinii</name>
    <dbReference type="NCBI Taxonomy" id="34276"/>
    <lineage>
        <taxon>Eukaryota</taxon>
        <taxon>Viridiplantae</taxon>
        <taxon>Streptophyta</taxon>
        <taxon>Embryophyta</taxon>
        <taxon>Tracheophyta</taxon>
        <taxon>Spermatophyta</taxon>
        <taxon>Magnoliopsida</taxon>
        <taxon>eudicotyledons</taxon>
        <taxon>Gunneridae</taxon>
        <taxon>Pentapetalae</taxon>
        <taxon>rosids</taxon>
        <taxon>malvids</taxon>
        <taxon>Malvales</taxon>
        <taxon>Malvaceae</taxon>
        <taxon>Malvoideae</taxon>
        <taxon>Gossypium</taxon>
    </lineage>
</organism>
<evidence type="ECO:0000313" key="4">
    <source>
        <dbReference type="Proteomes" id="UP000323506"/>
    </source>
</evidence>
<dbReference type="GO" id="GO:0004523">
    <property type="term" value="F:RNA-DNA hybrid ribonuclease activity"/>
    <property type="evidence" value="ECO:0007669"/>
    <property type="project" value="InterPro"/>
</dbReference>
<dbReference type="SUPFAM" id="SSF53098">
    <property type="entry name" value="Ribonuclease H-like"/>
    <property type="match status" value="1"/>
</dbReference>
<evidence type="ECO:0008006" key="5">
    <source>
        <dbReference type="Google" id="ProtNLM"/>
    </source>
</evidence>
<dbReference type="InterPro" id="IPR002156">
    <property type="entry name" value="RNaseH_domain"/>
</dbReference>
<dbReference type="InterPro" id="IPR044730">
    <property type="entry name" value="RNase_H-like_dom_plant"/>
</dbReference>
<keyword evidence="4" id="KW-1185">Reference proteome</keyword>